<dbReference type="Pfam" id="PF02698">
    <property type="entry name" value="DUF218"/>
    <property type="match status" value="1"/>
</dbReference>
<proteinExistence type="predicted"/>
<accession>A0A158GI44</accession>
<dbReference type="PANTHER" id="PTHR30336">
    <property type="entry name" value="INNER MEMBRANE PROTEIN, PROBABLE PERMEASE"/>
    <property type="match status" value="1"/>
</dbReference>
<dbReference type="Proteomes" id="UP000054717">
    <property type="component" value="Unassembled WGS sequence"/>
</dbReference>
<name>A0A158GI44_9BURK</name>
<dbReference type="InterPro" id="IPR051599">
    <property type="entry name" value="Cell_Envelope_Assoc"/>
</dbReference>
<keyword evidence="3" id="KW-1185">Reference proteome</keyword>
<comment type="caution">
    <text evidence="2">The sequence shown here is derived from an EMBL/GenBank/DDBJ whole genome shotgun (WGS) entry which is preliminary data.</text>
</comment>
<reference evidence="2" key="1">
    <citation type="submission" date="2016-01" db="EMBL/GenBank/DDBJ databases">
        <authorList>
            <person name="Peeters Charlotte."/>
        </authorList>
    </citation>
    <scope>NUCLEOTIDE SEQUENCE</scope>
    <source>
        <strain evidence="2">LMG 22936</strain>
    </source>
</reference>
<dbReference type="GO" id="GO:0043164">
    <property type="term" value="P:Gram-negative-bacterium-type cell wall biogenesis"/>
    <property type="evidence" value="ECO:0007669"/>
    <property type="project" value="TreeGrafter"/>
</dbReference>
<protein>
    <recommendedName>
        <fullName evidence="1">DUF218 domain-containing protein</fullName>
    </recommendedName>
</protein>
<dbReference type="GO" id="GO:0005886">
    <property type="term" value="C:plasma membrane"/>
    <property type="evidence" value="ECO:0007669"/>
    <property type="project" value="TreeGrafter"/>
</dbReference>
<dbReference type="PANTHER" id="PTHR30336:SF4">
    <property type="entry name" value="ENVELOPE BIOGENESIS FACTOR ELYC"/>
    <property type="match status" value="1"/>
</dbReference>
<evidence type="ECO:0000259" key="1">
    <source>
        <dbReference type="Pfam" id="PF02698"/>
    </source>
</evidence>
<organism evidence="2 3">
    <name type="scientific">Caballeronia telluris</name>
    <dbReference type="NCBI Taxonomy" id="326475"/>
    <lineage>
        <taxon>Bacteria</taxon>
        <taxon>Pseudomonadati</taxon>
        <taxon>Pseudomonadota</taxon>
        <taxon>Betaproteobacteria</taxon>
        <taxon>Burkholderiales</taxon>
        <taxon>Burkholderiaceae</taxon>
        <taxon>Caballeronia</taxon>
    </lineage>
</organism>
<dbReference type="CDD" id="cd06259">
    <property type="entry name" value="YdcF-like"/>
    <property type="match status" value="1"/>
</dbReference>
<sequence>MVLFALFVIYVALFVLWRGHRLPVLIAGGVVFWLLGSWLAGPLVRLAQTGHDTTVEPTFKPRMALIVLGGGTTFDASNRLVPRGDTGARIEAAARLYKQCRQVETVCRVIVSGGDPQHHGRTEAEVYTPYLLKAGIESSDLLIEDRSMNTYENARNVDRLLRQDRYDSMVLITSSLHMRRALLSFEAFGLHPQPYVASVRNPYSWWVPHPEGWIDSDSALHEIAAVIRFRIWQWLGLY</sequence>
<dbReference type="STRING" id="326475.AWB66_01829"/>
<dbReference type="AlphaFoldDB" id="A0A158GI44"/>
<feature type="domain" description="DUF218" evidence="1">
    <location>
        <begin position="64"/>
        <end position="224"/>
    </location>
</feature>
<dbReference type="GO" id="GO:0000270">
    <property type="term" value="P:peptidoglycan metabolic process"/>
    <property type="evidence" value="ECO:0007669"/>
    <property type="project" value="TreeGrafter"/>
</dbReference>
<gene>
    <name evidence="2" type="ORF">AWB66_01829</name>
</gene>
<dbReference type="RefSeq" id="WP_087629949.1">
    <property type="nucleotide sequence ID" value="NZ_FCNZ02000005.1"/>
</dbReference>
<evidence type="ECO:0000313" key="2">
    <source>
        <dbReference type="EMBL" id="SAL31788.1"/>
    </source>
</evidence>
<dbReference type="Gene3D" id="3.40.50.620">
    <property type="entry name" value="HUPs"/>
    <property type="match status" value="1"/>
</dbReference>
<dbReference type="InterPro" id="IPR014729">
    <property type="entry name" value="Rossmann-like_a/b/a_fold"/>
</dbReference>
<dbReference type="EMBL" id="FCNZ02000005">
    <property type="protein sequence ID" value="SAL31788.1"/>
    <property type="molecule type" value="Genomic_DNA"/>
</dbReference>
<evidence type="ECO:0000313" key="3">
    <source>
        <dbReference type="Proteomes" id="UP000054717"/>
    </source>
</evidence>
<dbReference type="InterPro" id="IPR003848">
    <property type="entry name" value="DUF218"/>
</dbReference>